<dbReference type="RefSeq" id="WP_237378144.1">
    <property type="nucleotide sequence ID" value="NZ_CP071793.1"/>
</dbReference>
<keyword evidence="1" id="KW-0472">Membrane</keyword>
<gene>
    <name evidence="2" type="ORF">J3U87_23160</name>
</gene>
<evidence type="ECO:0000256" key="1">
    <source>
        <dbReference type="SAM" id="Phobius"/>
    </source>
</evidence>
<dbReference type="AlphaFoldDB" id="A0A8A4TEF8"/>
<dbReference type="Proteomes" id="UP000663929">
    <property type="component" value="Chromosome"/>
</dbReference>
<proteinExistence type="predicted"/>
<dbReference type="KEGG" id="scor:J3U87_23160"/>
<evidence type="ECO:0000313" key="3">
    <source>
        <dbReference type="Proteomes" id="UP000663929"/>
    </source>
</evidence>
<protein>
    <submittedName>
        <fullName evidence="2">Uncharacterized protein</fullName>
    </submittedName>
</protein>
<keyword evidence="3" id="KW-1185">Reference proteome</keyword>
<name>A0A8A4TEF8_SULCO</name>
<accession>A0A8A4TEF8</accession>
<keyword evidence="1" id="KW-0812">Transmembrane</keyword>
<sequence length="172" mass="18886">MLIIAFVIVGAVCAYAAGYFHHRDVKETPAEPPSLPSDEKGSLRALFEAYGEEVRVKCLLDHSRWKSHKHLREFVLASVHFVVFIGLGIACALIESFARALPAVEILTGLTYLTMALKAGQLTASKESTLSSEACVIHAVTWVNKARQNVFEHCPPESWGPAMAAREDQSVH</sequence>
<reference evidence="2" key="1">
    <citation type="submission" date="2021-03" db="EMBL/GenBank/DDBJ databases">
        <title>Acanthopleuribacteraceae sp. M133.</title>
        <authorList>
            <person name="Wang G."/>
        </authorList>
    </citation>
    <scope>NUCLEOTIDE SEQUENCE</scope>
    <source>
        <strain evidence="2">M133</strain>
    </source>
</reference>
<feature type="transmembrane region" description="Helical" evidence="1">
    <location>
        <begin position="74"/>
        <end position="94"/>
    </location>
</feature>
<evidence type="ECO:0000313" key="2">
    <source>
        <dbReference type="EMBL" id="QTD48489.1"/>
    </source>
</evidence>
<organism evidence="2 3">
    <name type="scientific">Sulfidibacter corallicola</name>
    <dbReference type="NCBI Taxonomy" id="2818388"/>
    <lineage>
        <taxon>Bacteria</taxon>
        <taxon>Pseudomonadati</taxon>
        <taxon>Acidobacteriota</taxon>
        <taxon>Holophagae</taxon>
        <taxon>Acanthopleuribacterales</taxon>
        <taxon>Acanthopleuribacteraceae</taxon>
        <taxon>Sulfidibacter</taxon>
    </lineage>
</organism>
<keyword evidence="1" id="KW-1133">Transmembrane helix</keyword>
<dbReference type="EMBL" id="CP071793">
    <property type="protein sequence ID" value="QTD48489.1"/>
    <property type="molecule type" value="Genomic_DNA"/>
</dbReference>